<dbReference type="Pfam" id="PF00689">
    <property type="entry name" value="Cation_ATPase_C"/>
    <property type="match status" value="1"/>
</dbReference>
<dbReference type="InterPro" id="IPR008250">
    <property type="entry name" value="ATPase_P-typ_transduc_dom_A_sf"/>
</dbReference>
<feature type="transmembrane region" description="Helical" evidence="10">
    <location>
        <begin position="772"/>
        <end position="793"/>
    </location>
</feature>
<dbReference type="GO" id="GO:0016887">
    <property type="term" value="F:ATP hydrolysis activity"/>
    <property type="evidence" value="ECO:0007669"/>
    <property type="project" value="InterPro"/>
</dbReference>
<dbReference type="SFLD" id="SFLDG00002">
    <property type="entry name" value="C1.7:_P-type_atpase_like"/>
    <property type="match status" value="1"/>
</dbReference>
<keyword evidence="5" id="KW-0547">Nucleotide-binding</keyword>
<sequence>MRKQWHSFSIEKTLGELASRPNGLTDKEVKIRIKKFGPNELPQEKTFSRVKLFLEQLKSPLIYILFMAGIVTLVLRDYTDSIIIFGAVLLNTIFGYFQESKASQALDKLKKVLKIKTVVFRQGQEKEISQEKLVPGDIILLKAGYKAPADGQVIEAHHLKINESVLTGEWLAASKSKEILPAQTPLADRDNMVYLGTMIESGWGKAVITETGSETELGRLAQMLKATKEKKTPYQKKLARFSKIVGLIIMTISLAIFVEGMITGGLFVEMFTIAIAVAVAAIPEGLPVAMTVILALGMQRILKRKGLVRKLASAETLGSASIILTDKTGTLTKAKMEVAGIYTGGQELLSDGQRFNQEIKKDGQESHILALKIALLCNESFIENLNEPMSQWIIRGRPTEKALFLAGVQAGLDKRELERKQPKIDQFLFDPTYKYAASLHQIGSQFRSLAPIRSEAPKNILYMVGSPEKILAMSSYLDNDGHEKDLLLTDFKKLDKKCESLTKQGLRIIGIAYQRTKDREIELAKEERDKKMVFVGFFALHDPLRQETGEAIQLCRQAGMRPIIVTGDHRLTAQAIAEKLGFKLTKENVLEGKDLELMTDDDFEKKFKDIQIYARVEPAQKLRIVRAWQEEGEVVAMTGDGINDAPALKQADIGLALGSGTDVAKEVADLVLLTDNFSVIVAAVEEGRAIIDNIRKVITYLLSDSFTEVILIGFSLLMGWSLPILAAQILWVNLIEDGLPNIALAFEPKERDLMKRKPPGQKMPLLNKEMKVLVFIVGFLTDLFLLGLFFYLLKYSDYSLAHIRSVIFAGLAIDSLFYVFSCRSLRRNLWRINPFSNKFLIGAWLFGILMLIVALYLPLFQNLLKTAPLTLFDWRLILGLGLINVILIEATKWWFIKDIKH</sequence>
<protein>
    <recommendedName>
        <fullName evidence="11">Cation-transporting P-type ATPase N-terminal domain-containing protein</fullName>
    </recommendedName>
</protein>
<evidence type="ECO:0000256" key="6">
    <source>
        <dbReference type="ARBA" id="ARBA00022840"/>
    </source>
</evidence>
<evidence type="ECO:0000256" key="10">
    <source>
        <dbReference type="SAM" id="Phobius"/>
    </source>
</evidence>
<keyword evidence="6" id="KW-0067">ATP-binding</keyword>
<feature type="transmembrane region" description="Helical" evidence="10">
    <location>
        <begin position="839"/>
        <end position="857"/>
    </location>
</feature>
<feature type="domain" description="Cation-transporting P-type ATPase N-terminal" evidence="11">
    <location>
        <begin position="4"/>
        <end position="77"/>
    </location>
</feature>
<dbReference type="GO" id="GO:0005886">
    <property type="term" value="C:plasma membrane"/>
    <property type="evidence" value="ECO:0007669"/>
    <property type="project" value="UniProtKB-SubCell"/>
</dbReference>
<dbReference type="InterPro" id="IPR006068">
    <property type="entry name" value="ATPase_P-typ_cation-transptr_C"/>
</dbReference>
<keyword evidence="4 10" id="KW-0812">Transmembrane</keyword>
<dbReference type="PRINTS" id="PR00119">
    <property type="entry name" value="CATATPASE"/>
</dbReference>
<keyword evidence="7" id="KW-1278">Translocase</keyword>
<name>A0A2M7BVD7_9BACT</name>
<dbReference type="EMBL" id="PEUX01000001">
    <property type="protein sequence ID" value="PIV10520.1"/>
    <property type="molecule type" value="Genomic_DNA"/>
</dbReference>
<keyword evidence="8 10" id="KW-1133">Transmembrane helix</keyword>
<dbReference type="PROSITE" id="PS00154">
    <property type="entry name" value="ATPASE_E1_E2"/>
    <property type="match status" value="1"/>
</dbReference>
<dbReference type="SUPFAM" id="SSF81660">
    <property type="entry name" value="Metal cation-transporting ATPase, ATP-binding domain N"/>
    <property type="match status" value="1"/>
</dbReference>
<feature type="transmembrane region" description="Helical" evidence="10">
    <location>
        <begin position="81"/>
        <end position="98"/>
    </location>
</feature>
<dbReference type="PRINTS" id="PR00120">
    <property type="entry name" value="HATPASE"/>
</dbReference>
<evidence type="ECO:0000256" key="4">
    <source>
        <dbReference type="ARBA" id="ARBA00022692"/>
    </source>
</evidence>
<evidence type="ECO:0000256" key="3">
    <source>
        <dbReference type="ARBA" id="ARBA00022475"/>
    </source>
</evidence>
<evidence type="ECO:0000256" key="2">
    <source>
        <dbReference type="ARBA" id="ARBA00005675"/>
    </source>
</evidence>
<evidence type="ECO:0000256" key="1">
    <source>
        <dbReference type="ARBA" id="ARBA00004651"/>
    </source>
</evidence>
<feature type="transmembrane region" description="Helical" evidence="10">
    <location>
        <begin position="244"/>
        <end position="267"/>
    </location>
</feature>
<dbReference type="Pfam" id="PF00122">
    <property type="entry name" value="E1-E2_ATPase"/>
    <property type="match status" value="1"/>
</dbReference>
<dbReference type="InterPro" id="IPR023299">
    <property type="entry name" value="ATPase_P-typ_cyto_dom_N"/>
</dbReference>
<dbReference type="InterPro" id="IPR044492">
    <property type="entry name" value="P_typ_ATPase_HD_dom"/>
</dbReference>
<evidence type="ECO:0000313" key="13">
    <source>
        <dbReference type="Proteomes" id="UP000229894"/>
    </source>
</evidence>
<feature type="transmembrane region" description="Helical" evidence="10">
    <location>
        <begin position="697"/>
        <end position="718"/>
    </location>
</feature>
<dbReference type="InterPro" id="IPR036412">
    <property type="entry name" value="HAD-like_sf"/>
</dbReference>
<dbReference type="SUPFAM" id="SSF56784">
    <property type="entry name" value="HAD-like"/>
    <property type="match status" value="1"/>
</dbReference>
<comment type="similarity">
    <text evidence="2">Belongs to the cation transport ATPase (P-type) (TC 3.A.3) family. Type IIA subfamily.</text>
</comment>
<dbReference type="Pfam" id="PF13246">
    <property type="entry name" value="Cation_ATPase"/>
    <property type="match status" value="1"/>
</dbReference>
<evidence type="ECO:0000313" key="12">
    <source>
        <dbReference type="EMBL" id="PIV10520.1"/>
    </source>
</evidence>
<dbReference type="SFLD" id="SFLDS00003">
    <property type="entry name" value="Haloacid_Dehalogenase"/>
    <property type="match status" value="1"/>
</dbReference>
<evidence type="ECO:0000259" key="11">
    <source>
        <dbReference type="SMART" id="SM00831"/>
    </source>
</evidence>
<feature type="transmembrane region" description="Helical" evidence="10">
    <location>
        <begin position="877"/>
        <end position="895"/>
    </location>
</feature>
<dbReference type="Gene3D" id="1.20.1110.10">
    <property type="entry name" value="Calcium-transporting ATPase, transmembrane domain"/>
    <property type="match status" value="1"/>
</dbReference>
<dbReference type="InterPro" id="IPR023214">
    <property type="entry name" value="HAD_sf"/>
</dbReference>
<dbReference type="SUPFAM" id="SSF81665">
    <property type="entry name" value="Calcium ATPase, transmembrane domain M"/>
    <property type="match status" value="1"/>
</dbReference>
<dbReference type="InterPro" id="IPR004014">
    <property type="entry name" value="ATPase_P-typ_cation-transptr_N"/>
</dbReference>
<dbReference type="InterPro" id="IPR050510">
    <property type="entry name" value="Cation_transp_ATPase_P-type"/>
</dbReference>
<dbReference type="SMART" id="SM00831">
    <property type="entry name" value="Cation_ATPase_N"/>
    <property type="match status" value="1"/>
</dbReference>
<dbReference type="SUPFAM" id="SSF81653">
    <property type="entry name" value="Calcium ATPase, transduction domain A"/>
    <property type="match status" value="1"/>
</dbReference>
<dbReference type="AlphaFoldDB" id="A0A2M7BVD7"/>
<dbReference type="InterPro" id="IPR059000">
    <property type="entry name" value="ATPase_P-type_domA"/>
</dbReference>
<dbReference type="GO" id="GO:0005524">
    <property type="term" value="F:ATP binding"/>
    <property type="evidence" value="ECO:0007669"/>
    <property type="project" value="UniProtKB-KW"/>
</dbReference>
<comment type="subcellular location">
    <subcellularLocation>
        <location evidence="1">Cell membrane</location>
        <topology evidence="1">Multi-pass membrane protein</topology>
    </subcellularLocation>
</comment>
<feature type="transmembrane region" description="Helical" evidence="10">
    <location>
        <begin position="273"/>
        <end position="296"/>
    </location>
</feature>
<evidence type="ECO:0000256" key="8">
    <source>
        <dbReference type="ARBA" id="ARBA00022989"/>
    </source>
</evidence>
<evidence type="ECO:0000256" key="9">
    <source>
        <dbReference type="ARBA" id="ARBA00023136"/>
    </source>
</evidence>
<organism evidence="12 13">
    <name type="scientific">Candidatus Portnoybacteria bacterium CG03_land_8_20_14_0_80_41_10</name>
    <dbReference type="NCBI Taxonomy" id="1974808"/>
    <lineage>
        <taxon>Bacteria</taxon>
        <taxon>Candidatus Portnoyibacteriota</taxon>
    </lineage>
</organism>
<evidence type="ECO:0000256" key="7">
    <source>
        <dbReference type="ARBA" id="ARBA00022967"/>
    </source>
</evidence>
<dbReference type="PANTHER" id="PTHR43294:SF21">
    <property type="entry name" value="CATION TRANSPORTING ATPASE"/>
    <property type="match status" value="1"/>
</dbReference>
<dbReference type="InterPro" id="IPR001757">
    <property type="entry name" value="P_typ_ATPase"/>
</dbReference>
<dbReference type="Pfam" id="PF08282">
    <property type="entry name" value="Hydrolase_3"/>
    <property type="match status" value="1"/>
</dbReference>
<accession>A0A2M7BVD7</accession>
<feature type="transmembrane region" description="Helical" evidence="10">
    <location>
        <begin position="724"/>
        <end position="746"/>
    </location>
</feature>
<dbReference type="Pfam" id="PF00690">
    <property type="entry name" value="Cation_ATPase_N"/>
    <property type="match status" value="1"/>
</dbReference>
<reference evidence="13" key="1">
    <citation type="submission" date="2017-09" db="EMBL/GenBank/DDBJ databases">
        <title>Depth-based differentiation of microbial function through sediment-hosted aquifers and enrichment of novel symbionts in the deep terrestrial subsurface.</title>
        <authorList>
            <person name="Probst A.J."/>
            <person name="Ladd B."/>
            <person name="Jarett J.K."/>
            <person name="Geller-Mcgrath D.E."/>
            <person name="Sieber C.M.K."/>
            <person name="Emerson J.B."/>
            <person name="Anantharaman K."/>
            <person name="Thomas B.C."/>
            <person name="Malmstrom R."/>
            <person name="Stieglmeier M."/>
            <person name="Klingl A."/>
            <person name="Woyke T."/>
            <person name="Ryan C.M."/>
            <person name="Banfield J.F."/>
        </authorList>
    </citation>
    <scope>NUCLEOTIDE SEQUENCE [LARGE SCALE GENOMIC DNA]</scope>
</reference>
<comment type="caution">
    <text evidence="12">The sequence shown here is derived from an EMBL/GenBank/DDBJ whole genome shotgun (WGS) entry which is preliminary data.</text>
</comment>
<dbReference type="PANTHER" id="PTHR43294">
    <property type="entry name" value="SODIUM/POTASSIUM-TRANSPORTING ATPASE SUBUNIT ALPHA"/>
    <property type="match status" value="1"/>
</dbReference>
<feature type="transmembrane region" description="Helical" evidence="10">
    <location>
        <begin position="57"/>
        <end position="75"/>
    </location>
</feature>
<dbReference type="Gene3D" id="2.70.150.10">
    <property type="entry name" value="Calcium-transporting ATPase, cytoplasmic transduction domain A"/>
    <property type="match status" value="1"/>
</dbReference>
<evidence type="ECO:0000256" key="5">
    <source>
        <dbReference type="ARBA" id="ARBA00022741"/>
    </source>
</evidence>
<dbReference type="InterPro" id="IPR018303">
    <property type="entry name" value="ATPase_P-typ_P_site"/>
</dbReference>
<keyword evidence="9 10" id="KW-0472">Membrane</keyword>
<dbReference type="Proteomes" id="UP000229894">
    <property type="component" value="Unassembled WGS sequence"/>
</dbReference>
<dbReference type="Gene3D" id="3.40.50.1000">
    <property type="entry name" value="HAD superfamily/HAD-like"/>
    <property type="match status" value="1"/>
</dbReference>
<dbReference type="Gene3D" id="3.40.1110.10">
    <property type="entry name" value="Calcium-transporting ATPase, cytoplasmic domain N"/>
    <property type="match status" value="1"/>
</dbReference>
<dbReference type="InterPro" id="IPR023298">
    <property type="entry name" value="ATPase_P-typ_TM_dom_sf"/>
</dbReference>
<dbReference type="NCBIfam" id="TIGR01494">
    <property type="entry name" value="ATPase_P-type"/>
    <property type="match status" value="2"/>
</dbReference>
<dbReference type="SFLD" id="SFLDF00027">
    <property type="entry name" value="p-type_atpase"/>
    <property type="match status" value="1"/>
</dbReference>
<keyword evidence="3" id="KW-1003">Cell membrane</keyword>
<feature type="transmembrane region" description="Helical" evidence="10">
    <location>
        <begin position="799"/>
        <end position="819"/>
    </location>
</feature>
<proteinExistence type="inferred from homology"/>
<gene>
    <name evidence="12" type="ORF">COS49_00065</name>
</gene>